<name>A0A2G8RBY2_9RHOB</name>
<dbReference type="AlphaFoldDB" id="A0A2G8RBY2"/>
<evidence type="ECO:0000313" key="2">
    <source>
        <dbReference type="Proteomes" id="UP000231259"/>
    </source>
</evidence>
<keyword evidence="2" id="KW-1185">Reference proteome</keyword>
<dbReference type="Proteomes" id="UP000231259">
    <property type="component" value="Unassembled WGS sequence"/>
</dbReference>
<evidence type="ECO:0000313" key="1">
    <source>
        <dbReference type="EMBL" id="PIL19040.1"/>
    </source>
</evidence>
<dbReference type="EMBL" id="AWWI01000116">
    <property type="protein sequence ID" value="PIL19040.1"/>
    <property type="molecule type" value="Genomic_DNA"/>
</dbReference>
<comment type="caution">
    <text evidence="1">The sequence shown here is derived from an EMBL/GenBank/DDBJ whole genome shotgun (WGS) entry which is preliminary data.</text>
</comment>
<protein>
    <submittedName>
        <fullName evidence="1">Uncharacterized protein</fullName>
    </submittedName>
</protein>
<accession>A0A2G8RBY2</accession>
<organism evidence="1 2">
    <name type="scientific">Puniceibacterium antarcticum</name>
    <dbReference type="NCBI Taxonomy" id="1206336"/>
    <lineage>
        <taxon>Bacteria</taxon>
        <taxon>Pseudomonadati</taxon>
        <taxon>Pseudomonadota</taxon>
        <taxon>Alphaproteobacteria</taxon>
        <taxon>Rhodobacterales</taxon>
        <taxon>Paracoccaceae</taxon>
        <taxon>Puniceibacterium</taxon>
    </lineage>
</organism>
<sequence>MLQGTFWTESRRESFRAILGEVKQAFGLSNPDIIAAVFDNVVSSPRSVRIIDADGTVVNEPVPKQHDVDKDVDPWQQPDVRTISRFLAGRHKTENDTLSALLIGVGENILLRKDLTTSDCIKCGGLVALYRVFQQAKFGEVDDRVEFFLTSIKPDRRVEGDQENPDEDVVASDLRKPFPLKPRTDVDRRRDAESFLSYFKRPATASADLEKKLFFERDSDKIFFITYRFSANRGIVQRSFTVVHRPSQEVPVVRFANFIDAGGAPRRSDGIAISFEQEVVFLGHSDHGASIKVMSFANASRPLKGYYGILMTNDPEDGSLASRFVMIRTEISKHQDVDTGPIEIGDLKKVLEPKWVDRLRNKVDFSMEDPVFDHNGEKVSQEGMVSIVEKRLYDGDKVLLADSEGTLFNPARTMHYTFNSALKRGG</sequence>
<proteinExistence type="predicted"/>
<reference evidence="1 2" key="1">
    <citation type="submission" date="2013-09" db="EMBL/GenBank/DDBJ databases">
        <title>Genome sequencing of Phaeobacter antarcticus sp. nov. SM1211.</title>
        <authorList>
            <person name="Zhang X.-Y."/>
            <person name="Liu C."/>
            <person name="Chen X.-L."/>
            <person name="Xie B.-B."/>
            <person name="Qin Q.-L."/>
            <person name="Rong J.-C."/>
            <person name="Zhang Y.-Z."/>
        </authorList>
    </citation>
    <scope>NUCLEOTIDE SEQUENCE [LARGE SCALE GENOMIC DNA]</scope>
    <source>
        <strain evidence="1 2">SM1211</strain>
    </source>
</reference>
<gene>
    <name evidence="1" type="ORF">P775_16900</name>
</gene>